<feature type="domain" description="vWA-MoxR associated protein middle region 0" evidence="1">
    <location>
        <begin position="93"/>
        <end position="195"/>
    </location>
</feature>
<dbReference type="EMBL" id="CP002299">
    <property type="protein sequence ID" value="ADP80949.1"/>
    <property type="molecule type" value="Genomic_DNA"/>
</dbReference>
<accession>E3J970</accession>
<organism evidence="4 5">
    <name type="scientific">Pseudofrankia inefficax (strain DSM 45817 / CECT 9037 / DDB 130130 / EuI1c)</name>
    <name type="common">Frankia inefficax</name>
    <dbReference type="NCBI Taxonomy" id="298654"/>
    <lineage>
        <taxon>Bacteria</taxon>
        <taxon>Bacillati</taxon>
        <taxon>Actinomycetota</taxon>
        <taxon>Actinomycetes</taxon>
        <taxon>Frankiales</taxon>
        <taxon>Frankiaceae</taxon>
        <taxon>Pseudofrankia</taxon>
    </lineage>
</organism>
<feature type="domain" description="vWA-MoxR associated protein C-terminal" evidence="3">
    <location>
        <begin position="219"/>
        <end position="456"/>
    </location>
</feature>
<evidence type="ECO:0000313" key="4">
    <source>
        <dbReference type="EMBL" id="ADP80949.1"/>
    </source>
</evidence>
<dbReference type="HOGENOM" id="CLU_040804_0_0_11"/>
<gene>
    <name evidence="4" type="ordered locus">FraEuI1c_2924</name>
</gene>
<dbReference type="Pfam" id="PF20028">
    <property type="entry name" value="VMAP-C"/>
    <property type="match status" value="1"/>
</dbReference>
<dbReference type="AlphaFoldDB" id="E3J970"/>
<dbReference type="STRING" id="298654.FraEuI1c_2924"/>
<evidence type="ECO:0000259" key="2">
    <source>
        <dbReference type="Pfam" id="PF19956"/>
    </source>
</evidence>
<evidence type="ECO:0000259" key="1">
    <source>
        <dbReference type="Pfam" id="PF19916"/>
    </source>
</evidence>
<dbReference type="eggNOG" id="COG0265">
    <property type="taxonomic scope" value="Bacteria"/>
</dbReference>
<evidence type="ECO:0000313" key="5">
    <source>
        <dbReference type="Proteomes" id="UP000002484"/>
    </source>
</evidence>
<name>E3J970_PSEI1</name>
<keyword evidence="5" id="KW-1185">Reference proteome</keyword>
<evidence type="ECO:0000259" key="3">
    <source>
        <dbReference type="Pfam" id="PF20028"/>
    </source>
</evidence>
<reference evidence="4 5" key="1">
    <citation type="submission" date="2010-10" db="EMBL/GenBank/DDBJ databases">
        <title>Complete sequence of Frankia sp. EuI1c.</title>
        <authorList>
            <consortium name="US DOE Joint Genome Institute"/>
            <person name="Lucas S."/>
            <person name="Copeland A."/>
            <person name="Lapidus A."/>
            <person name="Cheng J.-F."/>
            <person name="Bruce D."/>
            <person name="Goodwin L."/>
            <person name="Pitluck S."/>
            <person name="Chertkov O."/>
            <person name="Detter J.C."/>
            <person name="Han C."/>
            <person name="Tapia R."/>
            <person name="Land M."/>
            <person name="Hauser L."/>
            <person name="Jeffries C."/>
            <person name="Kyrpides N."/>
            <person name="Ivanova N."/>
            <person name="Mikhailova N."/>
            <person name="Beauchemin N."/>
            <person name="Sen A."/>
            <person name="Sur S.A."/>
            <person name="Gtari M."/>
            <person name="Wall L."/>
            <person name="Tisa L."/>
            <person name="Woyke T."/>
        </authorList>
    </citation>
    <scope>NUCLEOTIDE SEQUENCE [LARGE SCALE GENOMIC DNA]</scope>
    <source>
        <strain evidence="5">DSM 45817 / CECT 9037 / EuI1c</strain>
    </source>
</reference>
<dbReference type="Proteomes" id="UP000002484">
    <property type="component" value="Chromosome"/>
</dbReference>
<dbReference type="InterPro" id="IPR045555">
    <property type="entry name" value="VMAP-M0"/>
</dbReference>
<dbReference type="Pfam" id="PF19916">
    <property type="entry name" value="VMAP-M0"/>
    <property type="match status" value="1"/>
</dbReference>
<sequence>MDLLSGCLVLRSEQSRHLLLDRLSQLSAVQFTLPGFTTDRQWFLGLVTTCGKSAEGLAQLPWAARDLGVPEAAFDALCRLVDGWEACAVLADLPDELLGRLGDELARLPAGEAGHAYRQAAGDLPVSPPPHCDSAWAVLLHLTRMNSAVGGLPPYLPFVDALGDRLRPDTARQVERWIRRRADADGLAGELDAARGRRTLPAGAVRLIVQLERNRLDDDRLELTWWRQWPGIEGFEPCGTRLVPRDERELERVTEDLVLDLEDLLADGENTVELEFILPLELLHLPVDQWRKEIDSALPRSIGLQYPVVLRSLERQRTRPWHRVWRLRWRQLTDGLADTVHCDPVLDAPDLDQLQAKILTEESLVALVLSGPPQGGPAALELRLALSCGLPVVAWHRAEQTRDEVADALRAFLTAADGVGLTDLRDRLRRLRVQAHLAPADWPDLGRNLAVIWDDPERQPEQGPWIAAPVERRRAR</sequence>
<dbReference type="InterPro" id="IPR045431">
    <property type="entry name" value="EAD2"/>
</dbReference>
<dbReference type="KEGG" id="fri:FraEuI1c_2924"/>
<feature type="domain" description="Effector-associated" evidence="2">
    <location>
        <begin position="1"/>
        <end position="82"/>
    </location>
</feature>
<protein>
    <submittedName>
        <fullName evidence="4">Uncharacterized protein</fullName>
    </submittedName>
</protein>
<dbReference type="Pfam" id="PF19956">
    <property type="entry name" value="EAD2"/>
    <property type="match status" value="1"/>
</dbReference>
<dbReference type="InterPro" id="IPR045450">
    <property type="entry name" value="VMAP_C"/>
</dbReference>
<proteinExistence type="predicted"/>
<dbReference type="InParanoid" id="E3J970"/>